<protein>
    <submittedName>
        <fullName evidence="1">Uncharacterized protein</fullName>
    </submittedName>
</protein>
<dbReference type="Proteomes" id="UP001501079">
    <property type="component" value="Unassembled WGS sequence"/>
</dbReference>
<keyword evidence="2" id="KW-1185">Reference proteome</keyword>
<comment type="caution">
    <text evidence="1">The sequence shown here is derived from an EMBL/GenBank/DDBJ whole genome shotgun (WGS) entry which is preliminary data.</text>
</comment>
<dbReference type="EMBL" id="BAABBW010000001">
    <property type="protein sequence ID" value="GAA4167548.1"/>
    <property type="molecule type" value="Genomic_DNA"/>
</dbReference>
<reference evidence="2" key="1">
    <citation type="journal article" date="2019" name="Int. J. Syst. Evol. Microbiol.">
        <title>The Global Catalogue of Microorganisms (GCM) 10K type strain sequencing project: providing services to taxonomists for standard genome sequencing and annotation.</title>
        <authorList>
            <consortium name="The Broad Institute Genomics Platform"/>
            <consortium name="The Broad Institute Genome Sequencing Center for Infectious Disease"/>
            <person name="Wu L."/>
            <person name="Ma J."/>
        </authorList>
    </citation>
    <scope>NUCLEOTIDE SEQUENCE [LARGE SCALE GENOMIC DNA]</scope>
    <source>
        <strain evidence="2">JCM 17591</strain>
    </source>
</reference>
<evidence type="ECO:0000313" key="1">
    <source>
        <dbReference type="EMBL" id="GAA4167548.1"/>
    </source>
</evidence>
<sequence>MSLSVFIAETASHLRVTVRSAWPSGVNPSCGGDIGGAIRRLIWATAQLHNRLSAQTSLLHGTTDGLSV</sequence>
<accession>A0ABP7ZPW5</accession>
<organism evidence="1 2">
    <name type="scientific">Gryllotalpicola koreensis</name>
    <dbReference type="NCBI Taxonomy" id="993086"/>
    <lineage>
        <taxon>Bacteria</taxon>
        <taxon>Bacillati</taxon>
        <taxon>Actinomycetota</taxon>
        <taxon>Actinomycetes</taxon>
        <taxon>Micrococcales</taxon>
        <taxon>Microbacteriaceae</taxon>
        <taxon>Gryllotalpicola</taxon>
    </lineage>
</organism>
<name>A0ABP7ZPW5_9MICO</name>
<proteinExistence type="predicted"/>
<gene>
    <name evidence="1" type="ORF">GCM10022287_01260</name>
</gene>
<evidence type="ECO:0000313" key="2">
    <source>
        <dbReference type="Proteomes" id="UP001501079"/>
    </source>
</evidence>